<dbReference type="EMBL" id="DRUB01000089">
    <property type="protein sequence ID" value="HHR96123.1"/>
    <property type="molecule type" value="Genomic_DNA"/>
</dbReference>
<evidence type="ECO:0000256" key="1">
    <source>
        <dbReference type="ARBA" id="ARBA00004651"/>
    </source>
</evidence>
<name>A0A7C5TEV8_9CREN</name>
<evidence type="ECO:0000313" key="8">
    <source>
        <dbReference type="EMBL" id="HHR96123.1"/>
    </source>
</evidence>
<feature type="transmembrane region" description="Helical" evidence="6">
    <location>
        <begin position="56"/>
        <end position="73"/>
    </location>
</feature>
<evidence type="ECO:0000256" key="5">
    <source>
        <dbReference type="ARBA" id="ARBA00023136"/>
    </source>
</evidence>
<comment type="subcellular location">
    <subcellularLocation>
        <location evidence="1">Cell membrane</location>
        <topology evidence="1">Multi-pass membrane protein</topology>
    </subcellularLocation>
</comment>
<evidence type="ECO:0000256" key="2">
    <source>
        <dbReference type="ARBA" id="ARBA00022475"/>
    </source>
</evidence>
<dbReference type="GO" id="GO:0005886">
    <property type="term" value="C:plasma membrane"/>
    <property type="evidence" value="ECO:0007669"/>
    <property type="project" value="UniProtKB-SubCell"/>
</dbReference>
<accession>A0A7C5TEV8</accession>
<gene>
    <name evidence="8" type="ORF">ENL47_04770</name>
    <name evidence="7" type="ORF">ENM84_00665</name>
</gene>
<evidence type="ECO:0000256" key="6">
    <source>
        <dbReference type="SAM" id="Phobius"/>
    </source>
</evidence>
<dbReference type="AlphaFoldDB" id="A0A7C5TEV8"/>
<proteinExistence type="predicted"/>
<feature type="transmembrane region" description="Helical" evidence="6">
    <location>
        <begin position="30"/>
        <end position="49"/>
    </location>
</feature>
<comment type="caution">
    <text evidence="7">The sequence shown here is derived from an EMBL/GenBank/DDBJ whole genome shotgun (WGS) entry which is preliminary data.</text>
</comment>
<protein>
    <submittedName>
        <fullName evidence="7">Cation:proton antiporter</fullName>
    </submittedName>
</protein>
<feature type="transmembrane region" description="Helical" evidence="6">
    <location>
        <begin position="7"/>
        <end position="24"/>
    </location>
</feature>
<dbReference type="PANTHER" id="PTHR34584:SF1">
    <property type="entry name" value="NA(+)_H(+) ANTIPORTER SUBUNIT E1"/>
    <property type="match status" value="1"/>
</dbReference>
<dbReference type="PANTHER" id="PTHR34584">
    <property type="entry name" value="NA(+)/H(+) ANTIPORTER SUBUNIT E1"/>
    <property type="match status" value="1"/>
</dbReference>
<dbReference type="EMBL" id="DRZI01000023">
    <property type="protein sequence ID" value="HHP81154.1"/>
    <property type="molecule type" value="Genomic_DNA"/>
</dbReference>
<dbReference type="Pfam" id="PF01899">
    <property type="entry name" value="MNHE"/>
    <property type="match status" value="1"/>
</dbReference>
<keyword evidence="3 6" id="KW-0812">Transmembrane</keyword>
<organism evidence="7">
    <name type="scientific">Ignisphaera aggregans</name>
    <dbReference type="NCBI Taxonomy" id="334771"/>
    <lineage>
        <taxon>Archaea</taxon>
        <taxon>Thermoproteota</taxon>
        <taxon>Thermoprotei</taxon>
        <taxon>Desulfurococcales</taxon>
        <taxon>Desulfurococcaceae</taxon>
        <taxon>Ignisphaera</taxon>
    </lineage>
</organism>
<keyword evidence="4 6" id="KW-1133">Transmembrane helix</keyword>
<sequence>MKRLLRAFPIAIFSFLLYILYSGSFRLYDIATGIVVSITIGVVMAYIVIEDWRKPFNIYRLFNLVIYAIRYFLISEVKAHLNVIKIGLSPSLPIKPGIVRVPIKSRSGYAITLISLSITNTPGTVVIDVDEEKGVLYVNWIYVSSTKSEDIYRDVAEEFDLYAKRIFD</sequence>
<dbReference type="GO" id="GO:0008324">
    <property type="term" value="F:monoatomic cation transmembrane transporter activity"/>
    <property type="evidence" value="ECO:0007669"/>
    <property type="project" value="InterPro"/>
</dbReference>
<keyword evidence="5 6" id="KW-0472">Membrane</keyword>
<keyword evidence="2" id="KW-1003">Cell membrane</keyword>
<dbReference type="InterPro" id="IPR002758">
    <property type="entry name" value="Cation_antiport_E"/>
</dbReference>
<evidence type="ECO:0000313" key="7">
    <source>
        <dbReference type="EMBL" id="HHP81154.1"/>
    </source>
</evidence>
<reference evidence="7" key="1">
    <citation type="journal article" date="2020" name="mSystems">
        <title>Genome- and Community-Level Interaction Insights into Carbon Utilization and Element Cycling Functions of Hydrothermarchaeota in Hydrothermal Sediment.</title>
        <authorList>
            <person name="Zhou Z."/>
            <person name="Liu Y."/>
            <person name="Xu W."/>
            <person name="Pan J."/>
            <person name="Luo Z.H."/>
            <person name="Li M."/>
        </authorList>
    </citation>
    <scope>NUCLEOTIDE SEQUENCE [LARGE SCALE GENOMIC DNA]</scope>
    <source>
        <strain evidence="8">SpSt-1</strain>
        <strain evidence="7">SpSt-1121</strain>
    </source>
</reference>
<dbReference type="PIRSF" id="PIRSF019239">
    <property type="entry name" value="MrpE"/>
    <property type="match status" value="1"/>
</dbReference>
<evidence type="ECO:0000256" key="4">
    <source>
        <dbReference type="ARBA" id="ARBA00022989"/>
    </source>
</evidence>
<evidence type="ECO:0000256" key="3">
    <source>
        <dbReference type="ARBA" id="ARBA00022692"/>
    </source>
</evidence>